<dbReference type="GO" id="GO:0005886">
    <property type="term" value="C:plasma membrane"/>
    <property type="evidence" value="ECO:0007669"/>
    <property type="project" value="UniProtKB-SubCell"/>
</dbReference>
<comment type="similarity">
    <text evidence="6">Belongs to the ABC-4 integral membrane protein family.</text>
</comment>
<proteinExistence type="inferred from homology"/>
<dbReference type="InterPro" id="IPR003838">
    <property type="entry name" value="ABC3_permease_C"/>
</dbReference>
<reference evidence="10" key="1">
    <citation type="journal article" date="2020" name="mSystems">
        <title>Genome- and Community-Level Interaction Insights into Carbon Utilization and Element Cycling Functions of Hydrothermarchaeota in Hydrothermal Sediment.</title>
        <authorList>
            <person name="Zhou Z."/>
            <person name="Liu Y."/>
            <person name="Xu W."/>
            <person name="Pan J."/>
            <person name="Luo Z.H."/>
            <person name="Li M."/>
        </authorList>
    </citation>
    <scope>NUCLEOTIDE SEQUENCE [LARGE SCALE GENOMIC DNA]</scope>
    <source>
        <strain evidence="10">SpSt-524</strain>
    </source>
</reference>
<dbReference type="AlphaFoldDB" id="A0A7C3HQY2"/>
<dbReference type="Pfam" id="PF12704">
    <property type="entry name" value="MacB_PCD"/>
    <property type="match status" value="1"/>
</dbReference>
<evidence type="ECO:0000256" key="4">
    <source>
        <dbReference type="ARBA" id="ARBA00022989"/>
    </source>
</evidence>
<comment type="subcellular location">
    <subcellularLocation>
        <location evidence="1">Cell membrane</location>
        <topology evidence="1">Multi-pass membrane protein</topology>
    </subcellularLocation>
</comment>
<feature type="transmembrane region" description="Helical" evidence="7">
    <location>
        <begin position="291"/>
        <end position="320"/>
    </location>
</feature>
<evidence type="ECO:0000256" key="1">
    <source>
        <dbReference type="ARBA" id="ARBA00004651"/>
    </source>
</evidence>
<gene>
    <name evidence="10" type="ORF">ENS82_03445</name>
</gene>
<dbReference type="GO" id="GO:0022857">
    <property type="term" value="F:transmembrane transporter activity"/>
    <property type="evidence" value="ECO:0007669"/>
    <property type="project" value="TreeGrafter"/>
</dbReference>
<name>A0A7C3HQY2_MEIRU</name>
<dbReference type="InterPro" id="IPR025857">
    <property type="entry name" value="MacB_PCD"/>
</dbReference>
<dbReference type="PANTHER" id="PTHR30572:SF4">
    <property type="entry name" value="ABC TRANSPORTER PERMEASE YTRF"/>
    <property type="match status" value="1"/>
</dbReference>
<evidence type="ECO:0000256" key="7">
    <source>
        <dbReference type="SAM" id="Phobius"/>
    </source>
</evidence>
<keyword evidence="4 7" id="KW-1133">Transmembrane helix</keyword>
<dbReference type="InterPro" id="IPR050250">
    <property type="entry name" value="Macrolide_Exporter_MacB"/>
</dbReference>
<protein>
    <submittedName>
        <fullName evidence="10">FtsX-like permease family protein</fullName>
    </submittedName>
</protein>
<evidence type="ECO:0000313" key="10">
    <source>
        <dbReference type="EMBL" id="HFG19762.1"/>
    </source>
</evidence>
<feature type="transmembrane region" description="Helical" evidence="7">
    <location>
        <begin position="348"/>
        <end position="374"/>
    </location>
</feature>
<accession>A0A7C3HQY2</accession>
<dbReference type="EMBL" id="DSWI01000009">
    <property type="protein sequence ID" value="HFG19762.1"/>
    <property type="molecule type" value="Genomic_DNA"/>
</dbReference>
<keyword evidence="2" id="KW-1003">Cell membrane</keyword>
<feature type="transmembrane region" description="Helical" evidence="7">
    <location>
        <begin position="380"/>
        <end position="404"/>
    </location>
</feature>
<sequence>MNPAKDAPLSSTRGGQSGMNPLENFRMAFESLWGNKLRSFLALLGIVIGVFAVTAMISLGQMATAGITQDLEAIAGRSIFVQPNFNEGQDFSTAPIREEDILVLQTLPAAVIPQLFTSAQYEVRPGTRRSIQLQGTPGDLPRLDPTNKLAKGRYFSEAEARGGLAVAVLSDRAARDLFPGREAVGQVARLYYPGGARLELTVVGVLQPPGGLFGGLGAAATVYVPNELIWNTSPTARKGQYDFVVLSLKKGADARQVTRQVQRIFESRYGKGKYQIASTESFQDTLRSITLILQALLGAIAGLSLLVGGIGIMNIMLVSVTERTREIGLRKALGATSSQIRQQFLIEAVVLTLVGGLLGVVLAAGLLLVITATVPFFKVFILNPATVLLALAVSALVGLFFGVWPAARAAALDPIEALRYE</sequence>
<keyword evidence="5 7" id="KW-0472">Membrane</keyword>
<feature type="transmembrane region" description="Helical" evidence="7">
    <location>
        <begin position="40"/>
        <end position="59"/>
    </location>
</feature>
<feature type="domain" description="MacB-like periplasmic core" evidence="9">
    <location>
        <begin position="39"/>
        <end position="263"/>
    </location>
</feature>
<organism evidence="10">
    <name type="scientific">Meiothermus ruber</name>
    <dbReference type="NCBI Taxonomy" id="277"/>
    <lineage>
        <taxon>Bacteria</taxon>
        <taxon>Thermotogati</taxon>
        <taxon>Deinococcota</taxon>
        <taxon>Deinococci</taxon>
        <taxon>Thermales</taxon>
        <taxon>Thermaceae</taxon>
        <taxon>Meiothermus</taxon>
    </lineage>
</organism>
<dbReference type="RefSeq" id="WP_409657728.1">
    <property type="nucleotide sequence ID" value="NZ_JBKBUW010000049.1"/>
</dbReference>
<evidence type="ECO:0000256" key="6">
    <source>
        <dbReference type="ARBA" id="ARBA00038076"/>
    </source>
</evidence>
<evidence type="ECO:0000256" key="2">
    <source>
        <dbReference type="ARBA" id="ARBA00022475"/>
    </source>
</evidence>
<dbReference type="Pfam" id="PF02687">
    <property type="entry name" value="FtsX"/>
    <property type="match status" value="1"/>
</dbReference>
<dbReference type="PANTHER" id="PTHR30572">
    <property type="entry name" value="MEMBRANE COMPONENT OF TRANSPORTER-RELATED"/>
    <property type="match status" value="1"/>
</dbReference>
<evidence type="ECO:0000259" key="9">
    <source>
        <dbReference type="Pfam" id="PF12704"/>
    </source>
</evidence>
<keyword evidence="3 7" id="KW-0812">Transmembrane</keyword>
<evidence type="ECO:0000256" key="3">
    <source>
        <dbReference type="ARBA" id="ARBA00022692"/>
    </source>
</evidence>
<evidence type="ECO:0000256" key="5">
    <source>
        <dbReference type="ARBA" id="ARBA00023136"/>
    </source>
</evidence>
<comment type="caution">
    <text evidence="10">The sequence shown here is derived from an EMBL/GenBank/DDBJ whole genome shotgun (WGS) entry which is preliminary data.</text>
</comment>
<evidence type="ECO:0000259" key="8">
    <source>
        <dbReference type="Pfam" id="PF02687"/>
    </source>
</evidence>
<feature type="domain" description="ABC3 transporter permease C-terminal" evidence="8">
    <location>
        <begin position="299"/>
        <end position="413"/>
    </location>
</feature>